<reference evidence="5" key="1">
    <citation type="submission" date="2019-06" db="EMBL/GenBank/DDBJ databases">
        <authorList>
            <consortium name="Wellcome Sanger Institute Data Sharing"/>
        </authorList>
    </citation>
    <scope>NUCLEOTIDE SEQUENCE [LARGE SCALE GENOMIC DNA]</scope>
</reference>
<keyword evidence="6" id="KW-1185">Reference proteome</keyword>
<evidence type="ECO:0000256" key="1">
    <source>
        <dbReference type="ARBA" id="ARBA00022734"/>
    </source>
</evidence>
<keyword evidence="3" id="KW-0732">Signal</keyword>
<dbReference type="CDD" id="cd22835">
    <property type="entry name" value="Gal_Rha_Lectin_SML_rpt2"/>
    <property type="match status" value="1"/>
</dbReference>
<feature type="domain" description="SUEL-type lectin" evidence="4">
    <location>
        <begin position="1"/>
        <end position="100"/>
    </location>
</feature>
<dbReference type="PROSITE" id="PS50228">
    <property type="entry name" value="SUEL_LECTIN"/>
    <property type="match status" value="2"/>
</dbReference>
<dbReference type="InterPro" id="IPR000922">
    <property type="entry name" value="Lectin_gal-bd_dom"/>
</dbReference>
<dbReference type="GO" id="GO:0030246">
    <property type="term" value="F:carbohydrate binding"/>
    <property type="evidence" value="ECO:0007669"/>
    <property type="project" value="UniProtKB-KW"/>
</dbReference>
<dbReference type="AlphaFoldDB" id="A0A672ZM35"/>
<organism evidence="5 6">
    <name type="scientific">Sphaeramia orbicularis</name>
    <name type="common">orbiculate cardinalfish</name>
    <dbReference type="NCBI Taxonomy" id="375764"/>
    <lineage>
        <taxon>Eukaryota</taxon>
        <taxon>Metazoa</taxon>
        <taxon>Chordata</taxon>
        <taxon>Craniata</taxon>
        <taxon>Vertebrata</taxon>
        <taxon>Euteleostomi</taxon>
        <taxon>Actinopterygii</taxon>
        <taxon>Neopterygii</taxon>
        <taxon>Teleostei</taxon>
        <taxon>Neoteleostei</taxon>
        <taxon>Acanthomorphata</taxon>
        <taxon>Gobiaria</taxon>
        <taxon>Kurtiformes</taxon>
        <taxon>Apogonoidei</taxon>
        <taxon>Apogonidae</taxon>
        <taxon>Apogoninae</taxon>
        <taxon>Sphaeramia</taxon>
    </lineage>
</organism>
<feature type="domain" description="SUEL-type lectin" evidence="4">
    <location>
        <begin position="107"/>
        <end position="196"/>
    </location>
</feature>
<feature type="chain" id="PRO_5025396769" description="SUEL-type lectin domain-containing protein" evidence="3">
    <location>
        <begin position="24"/>
        <end position="227"/>
    </location>
</feature>
<proteinExistence type="predicted"/>
<dbReference type="Pfam" id="PF02140">
    <property type="entry name" value="SUEL_Lectin"/>
    <property type="match status" value="2"/>
</dbReference>
<accession>A0A672ZM35</accession>
<evidence type="ECO:0000313" key="6">
    <source>
        <dbReference type="Proteomes" id="UP000472271"/>
    </source>
</evidence>
<dbReference type="InParanoid" id="A0A672ZM35"/>
<feature type="signal peptide" evidence="3">
    <location>
        <begin position="1"/>
        <end position="23"/>
    </location>
</feature>
<evidence type="ECO:0000259" key="4">
    <source>
        <dbReference type="PROSITE" id="PS50228"/>
    </source>
</evidence>
<dbReference type="PANTHER" id="PTHR46780">
    <property type="entry name" value="PROTEIN EVA-1"/>
    <property type="match status" value="1"/>
</dbReference>
<keyword evidence="2" id="KW-0677">Repeat</keyword>
<evidence type="ECO:0000256" key="3">
    <source>
        <dbReference type="SAM" id="SignalP"/>
    </source>
</evidence>
<sequence>RRAVTCQSTGVLVCLFLFQPDTGVINVQSALYGRADRETCSEGKLPLQLNNVECSQQGTLDVLKTRCDGRRVCEINTNLIRTSNPCFGTYKYLETTYTCNPATHSVTCEHSLAHLQCYLGRKIFVYGAHYGRHDRTTCSYQRPTSQIQNVACSIPASQVAQRCNGKTSCTIKVSNSVFGDPCGDTYKYLEVAYICQCKWLTLYAFFFFLLPHNNISQTQLTHFLLIS</sequence>
<dbReference type="CDD" id="cd22833">
    <property type="entry name" value="Gal_Rha_Lectin_CSL1-2_RBL_SML_rpt1"/>
    <property type="match status" value="1"/>
</dbReference>
<dbReference type="Ensembl" id="ENSSORT00005018802.1">
    <property type="protein sequence ID" value="ENSSORP00005018260.1"/>
    <property type="gene ID" value="ENSSORG00005009050.1"/>
</dbReference>
<reference evidence="5" key="3">
    <citation type="submission" date="2025-09" db="UniProtKB">
        <authorList>
            <consortium name="Ensembl"/>
        </authorList>
    </citation>
    <scope>IDENTIFICATION</scope>
</reference>
<evidence type="ECO:0000313" key="5">
    <source>
        <dbReference type="Ensembl" id="ENSSORP00005018260.1"/>
    </source>
</evidence>
<dbReference type="Proteomes" id="UP000472271">
    <property type="component" value="Chromosome 7"/>
</dbReference>
<evidence type="ECO:0000256" key="2">
    <source>
        <dbReference type="ARBA" id="ARBA00022737"/>
    </source>
</evidence>
<reference evidence="5" key="2">
    <citation type="submission" date="2025-08" db="UniProtKB">
        <authorList>
            <consortium name="Ensembl"/>
        </authorList>
    </citation>
    <scope>IDENTIFICATION</scope>
</reference>
<keyword evidence="1" id="KW-0430">Lectin</keyword>
<name>A0A672ZM35_9TELE</name>
<dbReference type="InterPro" id="IPR043159">
    <property type="entry name" value="Lectin_gal-bd_sf"/>
</dbReference>
<dbReference type="Gene3D" id="2.60.120.740">
    <property type="match status" value="2"/>
</dbReference>
<protein>
    <recommendedName>
        <fullName evidence="4">SUEL-type lectin domain-containing protein</fullName>
    </recommendedName>
</protein>